<organism evidence="2 3">
    <name type="scientific">Echinococcus granulosus</name>
    <name type="common">Hydatid tapeworm</name>
    <dbReference type="NCBI Taxonomy" id="6210"/>
    <lineage>
        <taxon>Eukaryota</taxon>
        <taxon>Metazoa</taxon>
        <taxon>Spiralia</taxon>
        <taxon>Lophotrochozoa</taxon>
        <taxon>Platyhelminthes</taxon>
        <taxon>Cestoda</taxon>
        <taxon>Eucestoda</taxon>
        <taxon>Cyclophyllidea</taxon>
        <taxon>Taeniidae</taxon>
        <taxon>Echinococcus</taxon>
        <taxon>Echinococcus granulosus group</taxon>
    </lineage>
</organism>
<feature type="region of interest" description="Disordered" evidence="1">
    <location>
        <begin position="200"/>
        <end position="228"/>
    </location>
</feature>
<dbReference type="GeneID" id="36343349"/>
<accession>W6U8H9</accession>
<dbReference type="CTD" id="36343349"/>
<dbReference type="RefSeq" id="XP_024348739.1">
    <property type="nucleotide sequence ID" value="XM_024496883.1"/>
</dbReference>
<dbReference type="Proteomes" id="UP000019149">
    <property type="component" value="Unassembled WGS sequence"/>
</dbReference>
<evidence type="ECO:0000313" key="2">
    <source>
        <dbReference type="EMBL" id="EUB57543.1"/>
    </source>
</evidence>
<gene>
    <name evidence="2" type="ORF">EGR_07634</name>
</gene>
<dbReference type="EMBL" id="APAU02000082">
    <property type="protein sequence ID" value="EUB57543.1"/>
    <property type="molecule type" value="Genomic_DNA"/>
</dbReference>
<reference evidence="2 3" key="1">
    <citation type="journal article" date="2013" name="Nat. Genet.">
        <title>The genome of the hydatid tapeworm Echinococcus granulosus.</title>
        <authorList>
            <person name="Zheng H."/>
            <person name="Zhang W."/>
            <person name="Zhang L."/>
            <person name="Zhang Z."/>
            <person name="Li J."/>
            <person name="Lu G."/>
            <person name="Zhu Y."/>
            <person name="Wang Y."/>
            <person name="Huang Y."/>
            <person name="Liu J."/>
            <person name="Kang H."/>
            <person name="Chen J."/>
            <person name="Wang L."/>
            <person name="Chen A."/>
            <person name="Yu S."/>
            <person name="Gao Z."/>
            <person name="Jin L."/>
            <person name="Gu W."/>
            <person name="Wang Z."/>
            <person name="Zhao L."/>
            <person name="Shi B."/>
            <person name="Wen H."/>
            <person name="Lin R."/>
            <person name="Jones M.K."/>
            <person name="Brejova B."/>
            <person name="Vinar T."/>
            <person name="Zhao G."/>
            <person name="McManus D.P."/>
            <person name="Chen Z."/>
            <person name="Zhou Y."/>
            <person name="Wang S."/>
        </authorList>
    </citation>
    <scope>NUCLEOTIDE SEQUENCE [LARGE SCALE GENOMIC DNA]</scope>
</reference>
<feature type="compositionally biased region" description="Acidic residues" evidence="1">
    <location>
        <begin position="203"/>
        <end position="220"/>
    </location>
</feature>
<protein>
    <submittedName>
        <fullName evidence="2">Uncharacterized protein</fullName>
    </submittedName>
</protein>
<dbReference type="KEGG" id="egl:EGR_07634"/>
<proteinExistence type="predicted"/>
<evidence type="ECO:0000313" key="3">
    <source>
        <dbReference type="Proteomes" id="UP000019149"/>
    </source>
</evidence>
<evidence type="ECO:0000256" key="1">
    <source>
        <dbReference type="SAM" id="MobiDB-lite"/>
    </source>
</evidence>
<name>W6U8H9_ECHGR</name>
<keyword evidence="3" id="KW-1185">Reference proteome</keyword>
<sequence length="498" mass="56894">MLSADILRSVKAVVSAGTDILQCRGGTEYSTAAAADGRILTHKTTNEDKKHPDTTATIHCAPGKDMEKRRVRKHDKAIMAHIQGDERRDLITNRSRGVFTIYFPNRRITAYCSQFIYLAMKLTQNKETSAPSGIGSTSGHVLRQKLWPKLRLKTQYSAEQTPNTCRSIGACDNNLTSALSWAIEIKNDSKLQITMNDRTINDGDVENCDEQEHEEDDGDYGEDKDSVEDDKYFNEVENENDDVIYKDDDYDKVLNDEDEHHEDWSSKIFFSHFVINFVVYVKDRRRGYPWKKWMPLPMSLTALTWWRKVMRLLARPSSYSSTKLILKVVKFREMVSYTKENKGHSGRMCKIGGGRGRRHMYVMLTVMDGAQILEKIKKAMIKTTAMKTEILKTNECVDYMPLTTVILMTVLQITDTSTDHEEVLTIGSRRGSFCRIVQNARSGCMGGGRTRACNSIRFHSAVDFILSEYYLNDQRGAIRSLRPLITKLGPWRQHNLGP</sequence>
<dbReference type="AlphaFoldDB" id="W6U8H9"/>
<comment type="caution">
    <text evidence="2">The sequence shown here is derived from an EMBL/GenBank/DDBJ whole genome shotgun (WGS) entry which is preliminary data.</text>
</comment>